<evidence type="ECO:0000313" key="1">
    <source>
        <dbReference type="EMBL" id="BBB30608.1"/>
    </source>
</evidence>
<dbReference type="Gene3D" id="3.30.1360.120">
    <property type="entry name" value="Probable tRNA modification gtpase trme, domain 1"/>
    <property type="match status" value="1"/>
</dbReference>
<dbReference type="InterPro" id="IPR027266">
    <property type="entry name" value="TrmE/GcvT-like"/>
</dbReference>
<reference evidence="1 2" key="1">
    <citation type="journal article" date="2008" name="Int. J. Syst. Evol. Microbiol.">
        <title>Neptunomonas japonica sp. nov., an Osedax japonicus symbiont-like bacterium isolated from sediment adjacent to sperm whale carcasses off Kagoshima, Japan.</title>
        <authorList>
            <person name="Miyazaki M."/>
            <person name="Nogi Y."/>
            <person name="Fujiwara Y."/>
            <person name="Kawato M."/>
            <person name="Kubokawa K."/>
            <person name="Horikoshi K."/>
        </authorList>
    </citation>
    <scope>NUCLEOTIDE SEQUENCE [LARGE SCALE GENOMIC DNA]</scope>
    <source>
        <strain evidence="1 2">JAMM 1380</strain>
    </source>
</reference>
<dbReference type="Pfam" id="PF04268">
    <property type="entry name" value="SoxG"/>
    <property type="match status" value="1"/>
</dbReference>
<proteinExistence type="predicted"/>
<keyword evidence="2" id="KW-1185">Reference proteome</keyword>
<protein>
    <submittedName>
        <fullName evidence="1">Sarcosine oxidase, subunit gamma</fullName>
        <ecNumber evidence="1">1.5.3.1</ecNumber>
    </submittedName>
</protein>
<dbReference type="InterPro" id="IPR007375">
    <property type="entry name" value="SoxG"/>
</dbReference>
<keyword evidence="1" id="KW-0560">Oxidoreductase</keyword>
<dbReference type="KEGG" id="njp:NEJAP_2664"/>
<gene>
    <name evidence="1" type="ORF">NEJAP_2664</name>
</gene>
<organism evidence="1 2">
    <name type="scientific">Neptunomonas japonica JAMM 1380</name>
    <dbReference type="NCBI Taxonomy" id="1441457"/>
    <lineage>
        <taxon>Bacteria</taxon>
        <taxon>Pseudomonadati</taxon>
        <taxon>Pseudomonadota</taxon>
        <taxon>Gammaproteobacteria</taxon>
        <taxon>Oceanospirillales</taxon>
        <taxon>Oceanospirillaceae</taxon>
        <taxon>Neptunomonas</taxon>
    </lineage>
</organism>
<dbReference type="AlphaFoldDB" id="A0A7R6PJ84"/>
<dbReference type="EC" id="1.5.3.1" evidence="1"/>
<dbReference type="RefSeq" id="WP_201347778.1">
    <property type="nucleotide sequence ID" value="NZ_AP014546.1"/>
</dbReference>
<dbReference type="Gene3D" id="3.30.70.1520">
    <property type="entry name" value="Heterotetrameric sarcosine oxidase"/>
    <property type="match status" value="1"/>
</dbReference>
<name>A0A7R6PJ84_9GAMM</name>
<dbReference type="Proteomes" id="UP000595332">
    <property type="component" value="Chromosome"/>
</dbReference>
<dbReference type="GO" id="GO:0008115">
    <property type="term" value="F:sarcosine oxidase activity"/>
    <property type="evidence" value="ECO:0007669"/>
    <property type="project" value="UniProtKB-EC"/>
</dbReference>
<sequence length="192" mass="21556">MHESTSLTPMNPLVHITIGTHVNQENLLQSIVVHERSFIGELQLDSDPDNTALLIAVGDMLGVKQPLSACRISCLGKLIILWLDHNRWLILRSPDEHTSLEQLLVQMWGQDITLGEHDKKLTARLSEAALIHLLNSSNTQEFRTDSTDYRQASLEHLQQGEIQIQSVESADNYEILVRKSCADALLKCLNVS</sequence>
<evidence type="ECO:0000313" key="2">
    <source>
        <dbReference type="Proteomes" id="UP000595332"/>
    </source>
</evidence>
<accession>A0A7R6PJ84</accession>
<dbReference type="EMBL" id="AP014546">
    <property type="protein sequence ID" value="BBB30608.1"/>
    <property type="molecule type" value="Genomic_DNA"/>
</dbReference>